<evidence type="ECO:0000313" key="2">
    <source>
        <dbReference type="EMBL" id="SQC91547.1"/>
    </source>
</evidence>
<protein>
    <submittedName>
        <fullName evidence="2">Membrane-bound lytic murein transglycosylase F</fullName>
        <ecNumber evidence="2">4.2.2.-</ecNumber>
    </submittedName>
</protein>
<accession>A0A2X3IYB2</accession>
<evidence type="ECO:0000313" key="3">
    <source>
        <dbReference type="Proteomes" id="UP000251197"/>
    </source>
</evidence>
<reference evidence="2 3" key="1">
    <citation type="submission" date="2018-06" db="EMBL/GenBank/DDBJ databases">
        <authorList>
            <consortium name="Pathogen Informatics"/>
            <person name="Doyle S."/>
        </authorList>
    </citation>
    <scope>NUCLEOTIDE SEQUENCE [LARGE SCALE GENOMIC DNA]</scope>
    <source>
        <strain evidence="2 3">NCTC12120</strain>
    </source>
</reference>
<dbReference type="GO" id="GO:0016829">
    <property type="term" value="F:lyase activity"/>
    <property type="evidence" value="ECO:0007669"/>
    <property type="project" value="UniProtKB-KW"/>
</dbReference>
<dbReference type="Proteomes" id="UP000251197">
    <property type="component" value="Unassembled WGS sequence"/>
</dbReference>
<organism evidence="2 3">
    <name type="scientific">Cedecea neteri</name>
    <dbReference type="NCBI Taxonomy" id="158822"/>
    <lineage>
        <taxon>Bacteria</taxon>
        <taxon>Pseudomonadati</taxon>
        <taxon>Pseudomonadota</taxon>
        <taxon>Gammaproteobacteria</taxon>
        <taxon>Enterobacterales</taxon>
        <taxon>Enterobacteriaceae</taxon>
        <taxon>Cedecea</taxon>
    </lineage>
</organism>
<keyword evidence="2" id="KW-0456">Lyase</keyword>
<feature type="region of interest" description="Disordered" evidence="1">
    <location>
        <begin position="73"/>
        <end position="110"/>
    </location>
</feature>
<evidence type="ECO:0000256" key="1">
    <source>
        <dbReference type="SAM" id="MobiDB-lite"/>
    </source>
</evidence>
<proteinExistence type="predicted"/>
<gene>
    <name evidence="2" type="primary">mltF_3</name>
    <name evidence="2" type="ORF">NCTC12120_04716</name>
</gene>
<name>A0A2X3IYB2_9ENTR</name>
<dbReference type="EMBL" id="UAVU01000008">
    <property type="protein sequence ID" value="SQC91547.1"/>
    <property type="molecule type" value="Genomic_DNA"/>
</dbReference>
<dbReference type="EC" id="4.2.2.-" evidence="2"/>
<feature type="compositionally biased region" description="Basic and acidic residues" evidence="1">
    <location>
        <begin position="86"/>
        <end position="101"/>
    </location>
</feature>
<sequence>MKTRLPLLSLKPYYSKTTYGYARGHEAYAYVENIRKYQLSLEGYLQEKQKKALQVDKFAEAYPAVAPVELASPSYGPFPLGPFSQDDEREKKSLSMAEHSDASTPSLTCT</sequence>
<dbReference type="AlphaFoldDB" id="A0A2X3IYB2"/>